<name>A0A6L5X082_9FIRM</name>
<organism evidence="1 2">
    <name type="scientific">Porcincola intestinalis</name>
    <dbReference type="NCBI Taxonomy" id="2606632"/>
    <lineage>
        <taxon>Bacteria</taxon>
        <taxon>Bacillati</taxon>
        <taxon>Bacillota</taxon>
        <taxon>Clostridia</taxon>
        <taxon>Lachnospirales</taxon>
        <taxon>Lachnospiraceae</taxon>
        <taxon>Porcincola</taxon>
    </lineage>
</organism>
<sequence length="901" mass="97158">MRSTTAELNRQMLDRADSYATADITFADGTKRSLGKDDFFQDNTVVESAETSSFPLGVVIPKSVTLSLVNDDDRWRKYAFDRAKVHVWTNFVMDDGTIKRYDLGTYTVIKPESYGTTVTLSAVDDCYKLDKPYTSSLVFPVTAAIAAKDAADTCGIAIDTTDFKNNGYLIKQKPEGVTFRTFFGDVAMLAGGVAKFDTTNRLVIIGYSLDTFGDGNLNGGVFDSAKPYDSGDAADGGGFNPWNKGYQFDAGNAANLSKIHTLHDWQDLAIEADDVVITGVRLSGQDDKQYSKVVSESYVLDVASCIAVGNEQTLVDKVAAEVVGFKFRPFSGNYISYPLAEAMDLANVIDRAGNVYQTVLTDVTYSFSGSTVMKCAADPPIRNSSAYSSSEARAVVKARAQLQSDMQQVISPIEAATLSLSNLISQGLGLYVTEQKNDDGSRIYYLHDEKTVAASKNLWRISGNVFSVSSDGGKTWKAGIDSNGNVLANVLSVVGLNFSWAHGGILTLGGANNASGQLRVLDDESTLIGAWNRSGIATKGALINQGSSGAMTALAGGKIAVYKRGTTALSEEITDSVLDRTSNWMTITPVLMNRADWSLPTSSEQESINGVAFGSGLNFISFGYYKADTSTSPLQEGIPKLVRNSNPYYDSAPGTVAPLITLNPSRQSLVYNFVPITMHASMEMDGYIKFGTNDYLDNSYLGIQWKQYSKYGGQLSIGSERNGSAGEDNLVINGGTLQILGGVNISNGLTVHGGKSRAVKTEHYGTVRMNAFETASAHFADVGSGAIGDDGQVSIYFDPVFEETIEADIGYQVLVTRTSELGIDWVEKERGVFIVHGEKGATFDWMLIALQKGYISERMSPTDDLPIRKDGFDVSSMVSNDTSIVDVLDMVNRYEGGLATV</sequence>
<dbReference type="AlphaFoldDB" id="A0A6L5X082"/>
<protein>
    <submittedName>
        <fullName evidence="1">Uncharacterized protein</fullName>
    </submittedName>
</protein>
<evidence type="ECO:0000313" key="2">
    <source>
        <dbReference type="Proteomes" id="UP000481852"/>
    </source>
</evidence>
<dbReference type="EMBL" id="VULZ01000001">
    <property type="protein sequence ID" value="MSS13779.1"/>
    <property type="molecule type" value="Genomic_DNA"/>
</dbReference>
<dbReference type="Proteomes" id="UP000481852">
    <property type="component" value="Unassembled WGS sequence"/>
</dbReference>
<reference evidence="1 2" key="1">
    <citation type="submission" date="2019-08" db="EMBL/GenBank/DDBJ databases">
        <title>In-depth cultivation of the pig gut microbiome towards novel bacterial diversity and tailored functional studies.</title>
        <authorList>
            <person name="Wylensek D."/>
            <person name="Hitch T.C.A."/>
            <person name="Clavel T."/>
        </authorList>
    </citation>
    <scope>NUCLEOTIDE SEQUENCE [LARGE SCALE GENOMIC DNA]</scope>
    <source>
        <strain evidence="1 2">Oil+RF-744-WCA-WT-11</strain>
    </source>
</reference>
<dbReference type="RefSeq" id="WP_154522233.1">
    <property type="nucleotide sequence ID" value="NZ_VULZ01000001.1"/>
</dbReference>
<gene>
    <name evidence="1" type="ORF">FYJ35_01765</name>
</gene>
<comment type="caution">
    <text evidence="1">The sequence shown here is derived from an EMBL/GenBank/DDBJ whole genome shotgun (WGS) entry which is preliminary data.</text>
</comment>
<evidence type="ECO:0000313" key="1">
    <source>
        <dbReference type="EMBL" id="MSS13779.1"/>
    </source>
</evidence>
<accession>A0A6L5X082</accession>
<proteinExistence type="predicted"/>
<keyword evidence="2" id="KW-1185">Reference proteome</keyword>